<dbReference type="Pfam" id="PF20152">
    <property type="entry name" value="DUF6534"/>
    <property type="match status" value="1"/>
</dbReference>
<dbReference type="KEGG" id="cdep:91087187"/>
<dbReference type="Proteomes" id="UP000094043">
    <property type="component" value="Chromosome 3"/>
</dbReference>
<accession>A0A1E3IQE2</accession>
<protein>
    <submittedName>
        <fullName evidence="1">Uncharacterized protein</fullName>
    </submittedName>
</protein>
<gene>
    <name evidence="1" type="ORF">L203_102976</name>
</gene>
<dbReference type="PANTHER" id="PTHR40465">
    <property type="entry name" value="CHROMOSOME 1, WHOLE GENOME SHOTGUN SEQUENCE"/>
    <property type="match status" value="1"/>
</dbReference>
<dbReference type="OrthoDB" id="2562493at2759"/>
<reference evidence="1" key="2">
    <citation type="journal article" date="2022" name="Elife">
        <title>Obligate sexual reproduction of a homothallic fungus closely related to the Cryptococcus pathogenic species complex.</title>
        <authorList>
            <person name="Passer A.R."/>
            <person name="Clancey S.A."/>
            <person name="Shea T."/>
            <person name="David-Palma M."/>
            <person name="Averette A.F."/>
            <person name="Boekhout T."/>
            <person name="Porcel B.M."/>
            <person name="Nowrousian M."/>
            <person name="Cuomo C.A."/>
            <person name="Sun S."/>
            <person name="Heitman J."/>
            <person name="Coelho M.A."/>
        </authorList>
    </citation>
    <scope>NUCLEOTIDE SEQUENCE</scope>
    <source>
        <strain evidence="1">CBS 7841</strain>
    </source>
</reference>
<dbReference type="GeneID" id="91087187"/>
<evidence type="ECO:0000313" key="2">
    <source>
        <dbReference type="Proteomes" id="UP000094043"/>
    </source>
</evidence>
<reference evidence="1" key="1">
    <citation type="submission" date="2016-06" db="EMBL/GenBank/DDBJ databases">
        <authorList>
            <person name="Cuomo C."/>
            <person name="Litvintseva A."/>
            <person name="Heitman J."/>
            <person name="Chen Y."/>
            <person name="Sun S."/>
            <person name="Springer D."/>
            <person name="Dromer F."/>
            <person name="Young S."/>
            <person name="Zeng Q."/>
            <person name="Chapman S."/>
            <person name="Gujja S."/>
            <person name="Saif S."/>
            <person name="Birren B."/>
        </authorList>
    </citation>
    <scope>NUCLEOTIDE SEQUENCE</scope>
    <source>
        <strain evidence="1">CBS 7841</strain>
    </source>
</reference>
<dbReference type="EMBL" id="CP143786">
    <property type="protein sequence ID" value="WVN87781.1"/>
    <property type="molecule type" value="Genomic_DNA"/>
</dbReference>
<dbReference type="AlphaFoldDB" id="A0A1E3IQE2"/>
<name>A0A1E3IQE2_9TREE</name>
<dbReference type="VEuPathDB" id="FungiDB:L203_01756"/>
<keyword evidence="2" id="KW-1185">Reference proteome</keyword>
<dbReference type="RefSeq" id="XP_066068481.1">
    <property type="nucleotide sequence ID" value="XM_066212384.1"/>
</dbReference>
<organism evidence="1 2">
    <name type="scientific">Cryptococcus depauperatus CBS 7841</name>
    <dbReference type="NCBI Taxonomy" id="1295531"/>
    <lineage>
        <taxon>Eukaryota</taxon>
        <taxon>Fungi</taxon>
        <taxon>Dikarya</taxon>
        <taxon>Basidiomycota</taxon>
        <taxon>Agaricomycotina</taxon>
        <taxon>Tremellomycetes</taxon>
        <taxon>Tremellales</taxon>
        <taxon>Cryptococcaceae</taxon>
        <taxon>Cryptococcus</taxon>
    </lineage>
</organism>
<dbReference type="PANTHER" id="PTHR40465:SF1">
    <property type="entry name" value="DUF6534 DOMAIN-CONTAINING PROTEIN"/>
    <property type="match status" value="1"/>
</dbReference>
<reference evidence="1" key="3">
    <citation type="submission" date="2024-01" db="EMBL/GenBank/DDBJ databases">
        <authorList>
            <person name="Coelho M.A."/>
            <person name="David-Palma M."/>
            <person name="Shea T."/>
            <person name="Sun S."/>
            <person name="Cuomo C.A."/>
            <person name="Heitman J."/>
        </authorList>
    </citation>
    <scope>NUCLEOTIDE SEQUENCE</scope>
    <source>
        <strain evidence="1">CBS 7841</strain>
    </source>
</reference>
<evidence type="ECO:0000313" key="1">
    <source>
        <dbReference type="EMBL" id="WVN87781.1"/>
    </source>
</evidence>
<dbReference type="InterPro" id="IPR045339">
    <property type="entry name" value="DUF6534"/>
</dbReference>
<proteinExistence type="predicted"/>
<sequence length="355" mass="39424">MEAAAVVFAKETQIAGFNETAAAALFAKDATFLLRCQMASLIIDTFLAGVLAVQVFTYFQYQRNDKWWTKLVVGWSCTWTFVITVYYWVYISYLFINNFGLWLPWLEVRWLAKMPTFDVLAIVPVQGFFAYRAYLLTNRNRYILAILILLLMAAFGGGVGVTAVFGGQSSLLGANKSGPTLITWTATTTAADVLIAGCILYGLLKSKTGWAHTDKLVSRLVRLVFEAQLPPTFLALAYCIEWSQTPSSLLGAVFQCLQSKAYCVGLLYTLNSRISFSVGLDDARSHHTPQIFGNSRRPTDGIQIDVQTYIHGDSYVLEESKGSHKHDKTDSLSDQEATIVLENHSRSRLTGSDAV</sequence>